<dbReference type="OrthoDB" id="550646at2759"/>
<dbReference type="InterPro" id="IPR051267">
    <property type="entry name" value="STEAP_metalloreductase"/>
</dbReference>
<dbReference type="InterPro" id="IPR036291">
    <property type="entry name" value="NAD(P)-bd_dom_sf"/>
</dbReference>
<evidence type="ECO:0000256" key="1">
    <source>
        <dbReference type="ARBA" id="ARBA00023002"/>
    </source>
</evidence>
<feature type="domain" description="Pyrroline-5-carboxylate reductase catalytic N-terminal" evidence="4">
    <location>
        <begin position="5"/>
        <end position="96"/>
    </location>
</feature>
<keyword evidence="3" id="KW-0812">Transmembrane</keyword>
<feature type="transmembrane region" description="Helical" evidence="3">
    <location>
        <begin position="353"/>
        <end position="372"/>
    </location>
</feature>
<dbReference type="SUPFAM" id="SSF51735">
    <property type="entry name" value="NAD(P)-binding Rossmann-fold domains"/>
    <property type="match status" value="1"/>
</dbReference>
<evidence type="ECO:0000256" key="2">
    <source>
        <dbReference type="SAM" id="MobiDB-lite"/>
    </source>
</evidence>
<feature type="transmembrane region" description="Helical" evidence="3">
    <location>
        <begin position="275"/>
        <end position="299"/>
    </location>
</feature>
<keyword evidence="3" id="KW-0472">Membrane</keyword>
<feature type="transmembrane region" description="Helical" evidence="3">
    <location>
        <begin position="319"/>
        <end position="341"/>
    </location>
</feature>
<dbReference type="GO" id="GO:0015677">
    <property type="term" value="P:copper ion import"/>
    <property type="evidence" value="ECO:0007669"/>
    <property type="project" value="TreeGrafter"/>
</dbReference>
<feature type="transmembrane region" description="Helical" evidence="3">
    <location>
        <begin position="392"/>
        <end position="414"/>
    </location>
</feature>
<sequence>MLHCAIVGTGDMAYGLAHLYSNNNKFMLNTLEVTKPGLEMKEKRTFHDTGVSLGSFKEAIDRADIVILAIPAEALKGFVANYFQFLRSKILVDVTNSSVRGEDLSSMCRLTEVEWVKAFNDIGAVDILLNKPYSKTRVATTMCSPHKKALGLVQYFAEESFGMTVKNVPPERYNDIAMHQNSLGQEWIHAAWVMMILFAICEFYAILRYNVFKGYAWFHLPIQVSNKGICWTALNGFAWAQLPGLVARMFNVSHSDSLSDKPRWLLWSLSIRKHVGILSLWFLFIHILMSLLLLNPAYYGKFYLHPKANTSKMNSIGEASFFFAILGTGFYVILGICSLPSVGSHMTNKQWQLVYGPLAWVALAYGTIHVMVMGVKGWDDQEKWPGGLPPITLTSVLVPLLVMWLKLVQVLVTVMKRSMHTEKPHQNSYDMIAFAYQGDEETTPFHDEEKSMLPLKRGSDTESPTQREVVW</sequence>
<feature type="region of interest" description="Disordered" evidence="2">
    <location>
        <begin position="447"/>
        <end position="471"/>
    </location>
</feature>
<evidence type="ECO:0000256" key="3">
    <source>
        <dbReference type="SAM" id="Phobius"/>
    </source>
</evidence>
<dbReference type="InterPro" id="IPR028939">
    <property type="entry name" value="P5C_Rdtase_cat_N"/>
</dbReference>
<evidence type="ECO:0000313" key="6">
    <source>
        <dbReference type="Proteomes" id="UP001153069"/>
    </source>
</evidence>
<feature type="compositionally biased region" description="Polar residues" evidence="2">
    <location>
        <begin position="461"/>
        <end position="471"/>
    </location>
</feature>
<dbReference type="Proteomes" id="UP001153069">
    <property type="component" value="Unassembled WGS sequence"/>
</dbReference>
<keyword evidence="6" id="KW-1185">Reference proteome</keyword>
<dbReference type="GO" id="GO:0052851">
    <property type="term" value="F:ferric-chelate reductase (NADPH) activity"/>
    <property type="evidence" value="ECO:0007669"/>
    <property type="project" value="TreeGrafter"/>
</dbReference>
<dbReference type="Pfam" id="PF03807">
    <property type="entry name" value="F420_oxidored"/>
    <property type="match status" value="1"/>
</dbReference>
<organism evidence="5 6">
    <name type="scientific">Seminavis robusta</name>
    <dbReference type="NCBI Taxonomy" id="568900"/>
    <lineage>
        <taxon>Eukaryota</taxon>
        <taxon>Sar</taxon>
        <taxon>Stramenopiles</taxon>
        <taxon>Ochrophyta</taxon>
        <taxon>Bacillariophyta</taxon>
        <taxon>Bacillariophyceae</taxon>
        <taxon>Bacillariophycidae</taxon>
        <taxon>Naviculales</taxon>
        <taxon>Naviculaceae</taxon>
        <taxon>Seminavis</taxon>
    </lineage>
</organism>
<dbReference type="GO" id="GO:0005886">
    <property type="term" value="C:plasma membrane"/>
    <property type="evidence" value="ECO:0007669"/>
    <property type="project" value="TreeGrafter"/>
</dbReference>
<dbReference type="PANTHER" id="PTHR14239:SF0">
    <property type="entry name" value="F420-DEPENDENT NADP REDUCTASE"/>
    <property type="match status" value="1"/>
</dbReference>
<evidence type="ECO:0000259" key="4">
    <source>
        <dbReference type="Pfam" id="PF03807"/>
    </source>
</evidence>
<keyword evidence="1" id="KW-0560">Oxidoreductase</keyword>
<proteinExistence type="predicted"/>
<gene>
    <name evidence="5" type="ORF">SEMRO_1841_G300950.1</name>
</gene>
<comment type="caution">
    <text evidence="5">The sequence shown here is derived from an EMBL/GenBank/DDBJ whole genome shotgun (WGS) entry which is preliminary data.</text>
</comment>
<dbReference type="GO" id="GO:0008823">
    <property type="term" value="F:cupric reductase (NADH) activity"/>
    <property type="evidence" value="ECO:0007669"/>
    <property type="project" value="TreeGrafter"/>
</dbReference>
<dbReference type="Gene3D" id="3.40.50.720">
    <property type="entry name" value="NAD(P)-binding Rossmann-like Domain"/>
    <property type="match status" value="1"/>
</dbReference>
<protein>
    <submittedName>
        <fullName evidence="5">Metalloreductase STEAP4</fullName>
    </submittedName>
</protein>
<evidence type="ECO:0000313" key="5">
    <source>
        <dbReference type="EMBL" id="CAB9526512.1"/>
    </source>
</evidence>
<dbReference type="EMBL" id="CAICTM010001839">
    <property type="protein sequence ID" value="CAB9526512.1"/>
    <property type="molecule type" value="Genomic_DNA"/>
</dbReference>
<dbReference type="PANTHER" id="PTHR14239">
    <property type="entry name" value="DUDULIN-RELATED"/>
    <property type="match status" value="1"/>
</dbReference>
<accession>A0A9N8HUZ9</accession>
<name>A0A9N8HUZ9_9STRA</name>
<reference evidence="5" key="1">
    <citation type="submission" date="2020-06" db="EMBL/GenBank/DDBJ databases">
        <authorList>
            <consortium name="Plant Systems Biology data submission"/>
        </authorList>
    </citation>
    <scope>NUCLEOTIDE SEQUENCE</scope>
    <source>
        <strain evidence="5">D6</strain>
    </source>
</reference>
<feature type="transmembrane region" description="Helical" evidence="3">
    <location>
        <begin position="187"/>
        <end position="207"/>
    </location>
</feature>
<keyword evidence="3" id="KW-1133">Transmembrane helix</keyword>
<dbReference type="AlphaFoldDB" id="A0A9N8HUZ9"/>